<accession>A0A0C3KGS9</accession>
<keyword evidence="3" id="KW-1185">Reference proteome</keyword>
<evidence type="ECO:0000313" key="2">
    <source>
        <dbReference type="EMBL" id="KIO20703.1"/>
    </source>
</evidence>
<dbReference type="Proteomes" id="UP000054248">
    <property type="component" value="Unassembled WGS sequence"/>
</dbReference>
<dbReference type="EMBL" id="KN823165">
    <property type="protein sequence ID" value="KIO20703.1"/>
    <property type="molecule type" value="Genomic_DNA"/>
</dbReference>
<reference evidence="2 3" key="1">
    <citation type="submission" date="2014-04" db="EMBL/GenBank/DDBJ databases">
        <authorList>
            <consortium name="DOE Joint Genome Institute"/>
            <person name="Kuo A."/>
            <person name="Girlanda M."/>
            <person name="Perotto S."/>
            <person name="Kohler A."/>
            <person name="Nagy L.G."/>
            <person name="Floudas D."/>
            <person name="Copeland A."/>
            <person name="Barry K.W."/>
            <person name="Cichocki N."/>
            <person name="Veneault-Fourrey C."/>
            <person name="LaButti K."/>
            <person name="Lindquist E.A."/>
            <person name="Lipzen A."/>
            <person name="Lundell T."/>
            <person name="Morin E."/>
            <person name="Murat C."/>
            <person name="Sun H."/>
            <person name="Tunlid A."/>
            <person name="Henrissat B."/>
            <person name="Grigoriev I.V."/>
            <person name="Hibbett D.S."/>
            <person name="Martin F."/>
            <person name="Nordberg H.P."/>
            <person name="Cantor M.N."/>
            <person name="Hua S.X."/>
        </authorList>
    </citation>
    <scope>NUCLEOTIDE SEQUENCE [LARGE SCALE GENOMIC DNA]</scope>
    <source>
        <strain evidence="2 3">MUT 4182</strain>
    </source>
</reference>
<protein>
    <submittedName>
        <fullName evidence="2">Uncharacterized protein</fullName>
    </submittedName>
</protein>
<feature type="compositionally biased region" description="Polar residues" evidence="1">
    <location>
        <begin position="65"/>
        <end position="83"/>
    </location>
</feature>
<gene>
    <name evidence="2" type="ORF">M407DRAFT_29695</name>
</gene>
<feature type="region of interest" description="Disordered" evidence="1">
    <location>
        <begin position="172"/>
        <end position="193"/>
    </location>
</feature>
<proteinExistence type="predicted"/>
<organism evidence="2 3">
    <name type="scientific">Tulasnella calospora MUT 4182</name>
    <dbReference type="NCBI Taxonomy" id="1051891"/>
    <lineage>
        <taxon>Eukaryota</taxon>
        <taxon>Fungi</taxon>
        <taxon>Dikarya</taxon>
        <taxon>Basidiomycota</taxon>
        <taxon>Agaricomycotina</taxon>
        <taxon>Agaricomycetes</taxon>
        <taxon>Cantharellales</taxon>
        <taxon>Tulasnellaceae</taxon>
        <taxon>Tulasnella</taxon>
    </lineage>
</organism>
<evidence type="ECO:0000313" key="3">
    <source>
        <dbReference type="Proteomes" id="UP000054248"/>
    </source>
</evidence>
<name>A0A0C3KGS9_9AGAM</name>
<dbReference type="HOGENOM" id="CLU_1035086_0_0_1"/>
<reference evidence="3" key="2">
    <citation type="submission" date="2015-01" db="EMBL/GenBank/DDBJ databases">
        <title>Evolutionary Origins and Diversification of the Mycorrhizal Mutualists.</title>
        <authorList>
            <consortium name="DOE Joint Genome Institute"/>
            <consortium name="Mycorrhizal Genomics Consortium"/>
            <person name="Kohler A."/>
            <person name="Kuo A."/>
            <person name="Nagy L.G."/>
            <person name="Floudas D."/>
            <person name="Copeland A."/>
            <person name="Barry K.W."/>
            <person name="Cichocki N."/>
            <person name="Veneault-Fourrey C."/>
            <person name="LaButti K."/>
            <person name="Lindquist E.A."/>
            <person name="Lipzen A."/>
            <person name="Lundell T."/>
            <person name="Morin E."/>
            <person name="Murat C."/>
            <person name="Riley R."/>
            <person name="Ohm R."/>
            <person name="Sun H."/>
            <person name="Tunlid A."/>
            <person name="Henrissat B."/>
            <person name="Grigoriev I.V."/>
            <person name="Hibbett D.S."/>
            <person name="Martin F."/>
        </authorList>
    </citation>
    <scope>NUCLEOTIDE SEQUENCE [LARGE SCALE GENOMIC DNA]</scope>
    <source>
        <strain evidence="3">MUT 4182</strain>
    </source>
</reference>
<feature type="region of interest" description="Disordered" evidence="1">
    <location>
        <begin position="65"/>
        <end position="84"/>
    </location>
</feature>
<feature type="compositionally biased region" description="Pro residues" evidence="1">
    <location>
        <begin position="176"/>
        <end position="186"/>
    </location>
</feature>
<evidence type="ECO:0000256" key="1">
    <source>
        <dbReference type="SAM" id="MobiDB-lite"/>
    </source>
</evidence>
<sequence length="269" mass="30865">MNQSSDRRRGLTLGKVIQVHFVTLDSTYLTKNQVSASNSITFRAAKFCPEGKNRHRAKKCQCRNQGWHPNTQFKKPQSQQSPDTLPAYQTFVTSFNPVPQSSSTPVEPTGTESKLLFIVDKRMPIYQVETPSKNSYNVLPGVADYLIAYRQWQKAEFLNLVEEAEVEYLLFDEPTTPSPSPEPSQPPSRSSSPTILERIEEATELRYYYFLDLVNLDHNSRRIISIIFPHSTFDTVNGLYIPYAPSAIQFQNLYDLVCNIRICPEQRYL</sequence>
<dbReference type="OrthoDB" id="3313538at2759"/>
<dbReference type="AlphaFoldDB" id="A0A0C3KGS9"/>